<evidence type="ECO:0000313" key="2">
    <source>
        <dbReference type="Proteomes" id="UP000185911"/>
    </source>
</evidence>
<evidence type="ECO:0008006" key="3">
    <source>
        <dbReference type="Google" id="ProtNLM"/>
    </source>
</evidence>
<evidence type="ECO:0000313" key="1">
    <source>
        <dbReference type="EMBL" id="OLP05184.1"/>
    </source>
</evidence>
<dbReference type="Proteomes" id="UP000185911">
    <property type="component" value="Unassembled WGS sequence"/>
</dbReference>
<dbReference type="InterPro" id="IPR036567">
    <property type="entry name" value="RHF-like"/>
</dbReference>
<gene>
    <name evidence="1" type="ORF">BLL52_3308</name>
</gene>
<dbReference type="EMBL" id="MSYM01000017">
    <property type="protein sequence ID" value="OLP05184.1"/>
    <property type="molecule type" value="Genomic_DNA"/>
</dbReference>
<comment type="caution">
    <text evidence="1">The sequence shown here is derived from an EMBL/GenBank/DDBJ whole genome shotgun (WGS) entry which is preliminary data.</text>
</comment>
<sequence>MQVQFQTDNYIEGTEARAQWASSSINSALARFSDQITRVQVHVSDENAGKKNKEDSIQCTLEVRLDGFQPLGLKHHGPNLNQAIEGAAEKMVRMIESTLGKAARA</sequence>
<dbReference type="AlphaFoldDB" id="A0A1Q8YAW1"/>
<dbReference type="STRING" id="81479.RA876_10510"/>
<dbReference type="InterPro" id="IPR003489">
    <property type="entry name" value="RHF/RaiA"/>
</dbReference>
<dbReference type="RefSeq" id="WP_075587490.1">
    <property type="nucleotide sequence ID" value="NZ_MSYM01000017.1"/>
</dbReference>
<reference evidence="1 2" key="1">
    <citation type="submission" date="2017-01" db="EMBL/GenBank/DDBJ databases">
        <title>Genome sequence of Rhodoferax antarcticus ANT.BR, a psychrophilic purple nonsulfur bacterium from an Antarctic microbial mat.</title>
        <authorList>
            <person name="Baker J."/>
            <person name="Riester C."/>
            <person name="Skinner B."/>
            <person name="Newell A."/>
            <person name="Swingley W."/>
            <person name="Madigan M."/>
            <person name="Jung D."/>
            <person name="Asao M."/>
            <person name="Chen M."/>
            <person name="Loughlin P."/>
            <person name="Pan H."/>
            <person name="Lin S."/>
            <person name="Li N."/>
            <person name="Shaw J."/>
            <person name="Prado M."/>
            <person name="Sherman C."/>
            <person name="Li X."/>
            <person name="Tang J."/>
            <person name="Blankenship R."/>
            <person name="Zhao T."/>
            <person name="Touchman J."/>
            <person name="Sattley M."/>
        </authorList>
    </citation>
    <scope>NUCLEOTIDE SEQUENCE [LARGE SCALE GENOMIC DNA]</scope>
    <source>
        <strain evidence="1 2">ANT.BR</strain>
    </source>
</reference>
<organism evidence="1 2">
    <name type="scientific">Rhodoferax antarcticus ANT.BR</name>
    <dbReference type="NCBI Taxonomy" id="1111071"/>
    <lineage>
        <taxon>Bacteria</taxon>
        <taxon>Pseudomonadati</taxon>
        <taxon>Pseudomonadota</taxon>
        <taxon>Betaproteobacteria</taxon>
        <taxon>Burkholderiales</taxon>
        <taxon>Comamonadaceae</taxon>
        <taxon>Rhodoferax</taxon>
    </lineage>
</organism>
<accession>A0A1Q8YAW1</accession>
<dbReference type="Pfam" id="PF02482">
    <property type="entry name" value="Ribosomal_S30AE"/>
    <property type="match status" value="1"/>
</dbReference>
<name>A0A1Q8YAW1_9BURK</name>
<protein>
    <recommendedName>
        <fullName evidence="3">Ribosomal subunit interface protein</fullName>
    </recommendedName>
</protein>
<dbReference type="Gene3D" id="3.30.160.100">
    <property type="entry name" value="Ribosome hibernation promotion factor-like"/>
    <property type="match status" value="1"/>
</dbReference>
<proteinExistence type="predicted"/>
<keyword evidence="2" id="KW-1185">Reference proteome</keyword>
<dbReference type="SUPFAM" id="SSF69754">
    <property type="entry name" value="Ribosome binding protein Y (YfiA homologue)"/>
    <property type="match status" value="1"/>
</dbReference>